<organism evidence="1 2">
    <name type="scientific">Camellia lanceoleosa</name>
    <dbReference type="NCBI Taxonomy" id="1840588"/>
    <lineage>
        <taxon>Eukaryota</taxon>
        <taxon>Viridiplantae</taxon>
        <taxon>Streptophyta</taxon>
        <taxon>Embryophyta</taxon>
        <taxon>Tracheophyta</taxon>
        <taxon>Spermatophyta</taxon>
        <taxon>Magnoliopsida</taxon>
        <taxon>eudicotyledons</taxon>
        <taxon>Gunneridae</taxon>
        <taxon>Pentapetalae</taxon>
        <taxon>asterids</taxon>
        <taxon>Ericales</taxon>
        <taxon>Theaceae</taxon>
        <taxon>Camellia</taxon>
    </lineage>
</organism>
<gene>
    <name evidence="1" type="ORF">LOK49_LG05G00114</name>
</gene>
<proteinExistence type="predicted"/>
<dbReference type="Proteomes" id="UP001060215">
    <property type="component" value="Chromosome 4"/>
</dbReference>
<dbReference type="EMBL" id="CM045761">
    <property type="protein sequence ID" value="KAI8015816.1"/>
    <property type="molecule type" value="Genomic_DNA"/>
</dbReference>
<comment type="caution">
    <text evidence="1">The sequence shown here is derived from an EMBL/GenBank/DDBJ whole genome shotgun (WGS) entry which is preliminary data.</text>
</comment>
<protein>
    <submittedName>
        <fullName evidence="1">Ankyrin repeat-containing protein BDA1</fullName>
    </submittedName>
</protein>
<evidence type="ECO:0000313" key="1">
    <source>
        <dbReference type="EMBL" id="KAI8015816.1"/>
    </source>
</evidence>
<evidence type="ECO:0000313" key="2">
    <source>
        <dbReference type="Proteomes" id="UP001060215"/>
    </source>
</evidence>
<accession>A0ACC0HUT1</accession>
<reference evidence="1 2" key="1">
    <citation type="journal article" date="2022" name="Plant J.">
        <title>Chromosome-level genome of Camellia lanceoleosa provides a valuable resource for understanding genome evolution and self-incompatibility.</title>
        <authorList>
            <person name="Gong W."/>
            <person name="Xiao S."/>
            <person name="Wang L."/>
            <person name="Liao Z."/>
            <person name="Chang Y."/>
            <person name="Mo W."/>
            <person name="Hu G."/>
            <person name="Li W."/>
            <person name="Zhao G."/>
            <person name="Zhu H."/>
            <person name="Hu X."/>
            <person name="Ji K."/>
            <person name="Xiang X."/>
            <person name="Song Q."/>
            <person name="Yuan D."/>
            <person name="Jin S."/>
            <person name="Zhang L."/>
        </authorList>
    </citation>
    <scope>NUCLEOTIDE SEQUENCE [LARGE SCALE GENOMIC DNA]</scope>
    <source>
        <strain evidence="1">SQ_2022a</strain>
    </source>
</reference>
<name>A0ACC0HUT1_9ERIC</name>
<sequence length="112" mass="12490">MENQQVQQRLVEAAKVGDINLLYGCIHDYPKILDSIDEIHFVNTPLHIATSAGHAQFALEMMRLMPSFGKKLNPQELSPLDLALQSREGLRPSDPDLQKNGKAKLGGPRFVK</sequence>
<keyword evidence="2" id="KW-1185">Reference proteome</keyword>